<organism evidence="5 7">
    <name type="scientific">Anaerobacillus isosaccharinicus</name>
    <dbReference type="NCBI Taxonomy" id="1532552"/>
    <lineage>
        <taxon>Bacteria</taxon>
        <taxon>Bacillati</taxon>
        <taxon>Bacillota</taxon>
        <taxon>Bacilli</taxon>
        <taxon>Bacillales</taxon>
        <taxon>Bacillaceae</taxon>
        <taxon>Anaerobacillus</taxon>
    </lineage>
</organism>
<name>A0A1S2KXE1_9BACI</name>
<feature type="chain" id="PRO_5038296468" evidence="3">
    <location>
        <begin position="25"/>
        <end position="373"/>
    </location>
</feature>
<dbReference type="SUPFAM" id="SSF50974">
    <property type="entry name" value="Nitrous oxide reductase, N-terminal domain"/>
    <property type="match status" value="1"/>
</dbReference>
<dbReference type="PROSITE" id="PS51257">
    <property type="entry name" value="PROKAR_LIPOPROTEIN"/>
    <property type="match status" value="1"/>
</dbReference>
<evidence type="ECO:0000259" key="4">
    <source>
        <dbReference type="Pfam" id="PF21783"/>
    </source>
</evidence>
<protein>
    <submittedName>
        <fullName evidence="6">YncE family protein</fullName>
    </submittedName>
</protein>
<keyword evidence="7" id="KW-1185">Reference proteome</keyword>
<feature type="domain" description="YNCE-like beta-propeller" evidence="4">
    <location>
        <begin position="132"/>
        <end position="281"/>
    </location>
</feature>
<dbReference type="RefSeq" id="WP_071319321.1">
    <property type="nucleotide sequence ID" value="NZ_CP063356.2"/>
</dbReference>
<dbReference type="InterPro" id="IPR048433">
    <property type="entry name" value="YNCE-like_beta-prop"/>
</dbReference>
<reference evidence="6 7" key="2">
    <citation type="journal article" date="2017" name="Genome Announc.">
        <title>Draft Genome Sequences of Four Alkaliphilic Bacteria Belonging to the Anaerobacillus Genus.</title>
        <authorList>
            <person name="Bassil N.M."/>
            <person name="Lloyd J.R."/>
        </authorList>
    </citation>
    <scope>NUCLEOTIDE SEQUENCE [LARGE SCALE GENOMIC DNA]</scope>
    <source>
        <strain evidence="6 7">NB2006</strain>
    </source>
</reference>
<dbReference type="PANTHER" id="PTHR47197">
    <property type="entry name" value="PROTEIN NIRF"/>
    <property type="match status" value="1"/>
</dbReference>
<dbReference type="InterPro" id="IPR011045">
    <property type="entry name" value="N2O_reductase_N"/>
</dbReference>
<dbReference type="Gene3D" id="2.130.10.10">
    <property type="entry name" value="YVTN repeat-like/Quinoprotein amine dehydrogenase"/>
    <property type="match status" value="1"/>
</dbReference>
<dbReference type="PANTHER" id="PTHR47197:SF3">
    <property type="entry name" value="DIHYDRO-HEME D1 DEHYDROGENASE"/>
    <property type="match status" value="1"/>
</dbReference>
<evidence type="ECO:0000256" key="2">
    <source>
        <dbReference type="SAM" id="MobiDB-lite"/>
    </source>
</evidence>
<gene>
    <name evidence="6" type="ORF">AWH56_004190</name>
    <name evidence="5" type="ORF">AWH56_23335</name>
</gene>
<evidence type="ECO:0000256" key="3">
    <source>
        <dbReference type="SAM" id="SignalP"/>
    </source>
</evidence>
<feature type="signal peptide" evidence="3">
    <location>
        <begin position="1"/>
        <end position="24"/>
    </location>
</feature>
<evidence type="ECO:0000313" key="6">
    <source>
        <dbReference type="EMBL" id="QOY36861.1"/>
    </source>
</evidence>
<keyword evidence="1 3" id="KW-0732">Signal</keyword>
<dbReference type="Pfam" id="PF21783">
    <property type="entry name" value="YNCE"/>
    <property type="match status" value="1"/>
</dbReference>
<dbReference type="EMBL" id="CP063356">
    <property type="protein sequence ID" value="QOY36861.1"/>
    <property type="molecule type" value="Genomic_DNA"/>
</dbReference>
<dbReference type="Proteomes" id="UP000180175">
    <property type="component" value="Chromosome"/>
</dbReference>
<feature type="region of interest" description="Disordered" evidence="2">
    <location>
        <begin position="105"/>
        <end position="128"/>
    </location>
</feature>
<sequence length="373" mass="40901">MKTSIRWFTTIAVLALLLLLAACGEQKENASVEEEKVGEETSVETEANIEAEVEESYVVAVANEKDQTLSIIYYPEQRQEIIELEGSAHNLEVNVETGLVWVTINPPHGHEDEEEGDSHGHGHGHDEESVEKVVAYDLKTLKKIEEYEVGDHPAHVTTTKDGNTIVVSNSGDNTITIINRTNAETITVPVGEYPHGLRLSVDQQYVLIANMVSADMSIVDLTTKEEVNRIEVGNGAVQTGISHNGEYAFVGLHFDDQLAVVDVASQELIKKIDVGVGPVQMYASYDNRYVIVANQGSEESPSDTISVISLETLEVVKEVQLGKGAHGIVISKDSRYAFVTNMYEDTISVVDLETLEETSRIDVGYFPNGISIN</sequence>
<dbReference type="NCBIfam" id="TIGR02276">
    <property type="entry name" value="beta_rpt_yvtn"/>
    <property type="match status" value="1"/>
</dbReference>
<accession>A0A1S2KXE1</accession>
<dbReference type="AlphaFoldDB" id="A0A1S2KXE1"/>
<evidence type="ECO:0000313" key="7">
    <source>
        <dbReference type="Proteomes" id="UP000180175"/>
    </source>
</evidence>
<feature type="compositionally biased region" description="Basic and acidic residues" evidence="2">
    <location>
        <begin position="117"/>
        <end position="128"/>
    </location>
</feature>
<dbReference type="KEGG" id="aia:AWH56_004190"/>
<evidence type="ECO:0000313" key="5">
    <source>
        <dbReference type="EMBL" id="OIJ04353.1"/>
    </source>
</evidence>
<reference evidence="6" key="4">
    <citation type="submission" date="2020-10" db="EMBL/GenBank/DDBJ databases">
        <authorList>
            <person name="Bassil N.M."/>
            <person name="Lloyd J.R."/>
        </authorList>
    </citation>
    <scope>NUCLEOTIDE SEQUENCE</scope>
    <source>
        <strain evidence="6">NB2006</strain>
    </source>
</reference>
<dbReference type="InterPro" id="IPR051200">
    <property type="entry name" value="Host-pathogen_enzymatic-act"/>
</dbReference>
<reference evidence="5 7" key="1">
    <citation type="submission" date="2016-10" db="EMBL/GenBank/DDBJ databases">
        <title>Draft genome sequences of four alkaliphilic bacteria belonging to the Anaerobacillus genus.</title>
        <authorList>
            <person name="Bassil N.M."/>
            <person name="Lloyd J.R."/>
        </authorList>
    </citation>
    <scope>NUCLEOTIDE SEQUENCE [LARGE SCALE GENOMIC DNA]</scope>
    <source>
        <strain evidence="5 7">NB2006</strain>
    </source>
</reference>
<dbReference type="InterPro" id="IPR011964">
    <property type="entry name" value="YVTN_b-propeller_repeat"/>
</dbReference>
<reference evidence="6 7" key="3">
    <citation type="journal article" date="2019" name="Int. J. Syst. Evol. Microbiol.">
        <title>Anaerobacillus isosaccharinicus sp. nov., an alkaliphilic bacterium which degrades isosaccharinic acid.</title>
        <authorList>
            <person name="Bassil N.M."/>
            <person name="Lloyd J.R."/>
        </authorList>
    </citation>
    <scope>NUCLEOTIDE SEQUENCE [LARGE SCALE GENOMIC DNA]</scope>
    <source>
        <strain evidence="6 7">NB2006</strain>
    </source>
</reference>
<dbReference type="EMBL" id="LQXD01000201">
    <property type="protein sequence ID" value="OIJ04353.1"/>
    <property type="molecule type" value="Genomic_DNA"/>
</dbReference>
<dbReference type="InterPro" id="IPR015943">
    <property type="entry name" value="WD40/YVTN_repeat-like_dom_sf"/>
</dbReference>
<dbReference type="OrthoDB" id="55891at2"/>
<proteinExistence type="predicted"/>
<evidence type="ECO:0000256" key="1">
    <source>
        <dbReference type="ARBA" id="ARBA00022729"/>
    </source>
</evidence>